<feature type="region of interest" description="Disordered" evidence="2">
    <location>
        <begin position="231"/>
        <end position="255"/>
    </location>
</feature>
<dbReference type="AlphaFoldDB" id="A0A8I6S2A5"/>
<dbReference type="PROSITE" id="PS51029">
    <property type="entry name" value="MADF"/>
    <property type="match status" value="1"/>
</dbReference>
<dbReference type="PROSITE" id="PS51031">
    <property type="entry name" value="BESS"/>
    <property type="match status" value="1"/>
</dbReference>
<dbReference type="EnsemblMetazoa" id="XM_014400257.2">
    <property type="protein sequence ID" value="XP_014255743.1"/>
    <property type="gene ID" value="LOC106670171"/>
</dbReference>
<protein>
    <recommendedName>
        <fullName evidence="7">MADF domain-containing protein</fullName>
    </recommendedName>
</protein>
<keyword evidence="6" id="KW-1185">Reference proteome</keyword>
<dbReference type="Proteomes" id="UP000494040">
    <property type="component" value="Unassembled WGS sequence"/>
</dbReference>
<evidence type="ECO:0000313" key="6">
    <source>
        <dbReference type="Proteomes" id="UP000494040"/>
    </source>
</evidence>
<dbReference type="GO" id="GO:0005634">
    <property type="term" value="C:nucleus"/>
    <property type="evidence" value="ECO:0007669"/>
    <property type="project" value="UniProtKB-SubCell"/>
</dbReference>
<dbReference type="InterPro" id="IPR006578">
    <property type="entry name" value="MADF-dom"/>
</dbReference>
<evidence type="ECO:0000313" key="5">
    <source>
        <dbReference type="EnsemblMetazoa" id="XP_014255743.1"/>
    </source>
</evidence>
<proteinExistence type="predicted"/>
<dbReference type="RefSeq" id="XP_014255743.1">
    <property type="nucleotide sequence ID" value="XM_014400257.2"/>
</dbReference>
<evidence type="ECO:0000256" key="1">
    <source>
        <dbReference type="PROSITE-ProRule" id="PRU00371"/>
    </source>
</evidence>
<dbReference type="OMA" id="IWDASHT"/>
<name>A0A8I6S2A5_CIMLE</name>
<feature type="domain" description="MADF" evidence="3">
    <location>
        <begin position="31"/>
        <end position="116"/>
    </location>
</feature>
<sequence length="271" mass="31548">MPVGPGPPCNTSQSRADRSILETITEMDSVRLIDLIQPQEPLWNPKNPFYHNREKKNMLWTYIAAEMGFTREAVKTKWCSLRDSFRRELKKRSDPDHTGQGWSLFEKMSFLTNVSGIQKDFNDYSFSQPSMNSHQFGEYIAEPEPSTSDQLSIDVTQEEQDNIPKEMYMPPYGTSNLYNKMMVTKRLRKEQKKDEDYHFLMSLFSSLKRIPAQRKLEARIKMMRVVSEMLQEAPPRRQNVPPASETETDLPTSNFSQSPIVKEECMFINSP</sequence>
<dbReference type="SMART" id="SM00595">
    <property type="entry name" value="MADF"/>
    <property type="match status" value="1"/>
</dbReference>
<dbReference type="KEGG" id="clec:106670171"/>
<feature type="domain" description="BESS" evidence="4">
    <location>
        <begin position="193"/>
        <end position="232"/>
    </location>
</feature>
<organism evidence="5 6">
    <name type="scientific">Cimex lectularius</name>
    <name type="common">Bed bug</name>
    <name type="synonym">Acanthia lectularia</name>
    <dbReference type="NCBI Taxonomy" id="79782"/>
    <lineage>
        <taxon>Eukaryota</taxon>
        <taxon>Metazoa</taxon>
        <taxon>Ecdysozoa</taxon>
        <taxon>Arthropoda</taxon>
        <taxon>Hexapoda</taxon>
        <taxon>Insecta</taxon>
        <taxon>Pterygota</taxon>
        <taxon>Neoptera</taxon>
        <taxon>Paraneoptera</taxon>
        <taxon>Hemiptera</taxon>
        <taxon>Heteroptera</taxon>
        <taxon>Panheteroptera</taxon>
        <taxon>Cimicomorpha</taxon>
        <taxon>Cimicidae</taxon>
        <taxon>Cimex</taxon>
    </lineage>
</organism>
<evidence type="ECO:0000256" key="2">
    <source>
        <dbReference type="SAM" id="MobiDB-lite"/>
    </source>
</evidence>
<dbReference type="Pfam" id="PF02944">
    <property type="entry name" value="BESS"/>
    <property type="match status" value="1"/>
</dbReference>
<dbReference type="OrthoDB" id="6615607at2759"/>
<dbReference type="PANTHER" id="PTHR12243:SF67">
    <property type="entry name" value="COREPRESSOR OF PANGOLIN, ISOFORM A-RELATED"/>
    <property type="match status" value="1"/>
</dbReference>
<dbReference type="InterPro" id="IPR039353">
    <property type="entry name" value="TF_Adf1"/>
</dbReference>
<evidence type="ECO:0000259" key="3">
    <source>
        <dbReference type="PROSITE" id="PS51029"/>
    </source>
</evidence>
<dbReference type="Pfam" id="PF10545">
    <property type="entry name" value="MADF_DNA_bdg"/>
    <property type="match status" value="1"/>
</dbReference>
<keyword evidence="1" id="KW-0539">Nucleus</keyword>
<dbReference type="PANTHER" id="PTHR12243">
    <property type="entry name" value="MADF DOMAIN TRANSCRIPTION FACTOR"/>
    <property type="match status" value="1"/>
</dbReference>
<evidence type="ECO:0000259" key="4">
    <source>
        <dbReference type="PROSITE" id="PS51031"/>
    </source>
</evidence>
<evidence type="ECO:0008006" key="7">
    <source>
        <dbReference type="Google" id="ProtNLM"/>
    </source>
</evidence>
<dbReference type="GeneID" id="106670171"/>
<dbReference type="InterPro" id="IPR004210">
    <property type="entry name" value="BESS_motif"/>
</dbReference>
<accession>A0A8I6S2A5</accession>
<reference evidence="5" key="1">
    <citation type="submission" date="2022-01" db="UniProtKB">
        <authorList>
            <consortium name="EnsemblMetazoa"/>
        </authorList>
    </citation>
    <scope>IDENTIFICATION</scope>
</reference>
<comment type="subcellular location">
    <subcellularLocation>
        <location evidence="1">Nucleus</location>
    </subcellularLocation>
</comment>
<dbReference type="GO" id="GO:0003677">
    <property type="term" value="F:DNA binding"/>
    <property type="evidence" value="ECO:0007669"/>
    <property type="project" value="InterPro"/>
</dbReference>